<gene>
    <name evidence="3" type="ORF">HO133_001183</name>
</gene>
<dbReference type="RefSeq" id="XP_037151532.1">
    <property type="nucleotide sequence ID" value="XM_037292113.1"/>
</dbReference>
<dbReference type="InterPro" id="IPR053183">
    <property type="entry name" value="ASL1"/>
</dbReference>
<evidence type="ECO:0000256" key="1">
    <source>
        <dbReference type="SAM" id="MobiDB-lite"/>
    </source>
</evidence>
<dbReference type="PANTHER" id="PTHR34154">
    <property type="entry name" value="ALKALI-SENSITIVE LINKAGE PROTEIN 1"/>
    <property type="match status" value="1"/>
</dbReference>
<dbReference type="PANTHER" id="PTHR34154:SF3">
    <property type="entry name" value="ALKALI-SENSITIVE LINKAGE PROTEIN 1"/>
    <property type="match status" value="1"/>
</dbReference>
<dbReference type="SUPFAM" id="SSF51445">
    <property type="entry name" value="(Trans)glycosidases"/>
    <property type="match status" value="1"/>
</dbReference>
<dbReference type="GO" id="GO:0009277">
    <property type="term" value="C:fungal-type cell wall"/>
    <property type="evidence" value="ECO:0007669"/>
    <property type="project" value="TreeGrafter"/>
</dbReference>
<feature type="compositionally biased region" description="Low complexity" evidence="1">
    <location>
        <begin position="77"/>
        <end position="132"/>
    </location>
</feature>
<keyword evidence="4" id="KW-1185">Reference proteome</keyword>
<feature type="compositionally biased region" description="Polar residues" evidence="1">
    <location>
        <begin position="53"/>
        <end position="63"/>
    </location>
</feature>
<dbReference type="GO" id="GO:0071966">
    <property type="term" value="P:fungal-type cell wall polysaccharide metabolic process"/>
    <property type="evidence" value="ECO:0007669"/>
    <property type="project" value="TreeGrafter"/>
</dbReference>
<feature type="region of interest" description="Disordered" evidence="1">
    <location>
        <begin position="24"/>
        <end position="133"/>
    </location>
</feature>
<proteinExistence type="predicted"/>
<organism evidence="3 4">
    <name type="scientific">Letharia lupina</name>
    <dbReference type="NCBI Taxonomy" id="560253"/>
    <lineage>
        <taxon>Eukaryota</taxon>
        <taxon>Fungi</taxon>
        <taxon>Dikarya</taxon>
        <taxon>Ascomycota</taxon>
        <taxon>Pezizomycotina</taxon>
        <taxon>Lecanoromycetes</taxon>
        <taxon>OSLEUM clade</taxon>
        <taxon>Lecanoromycetidae</taxon>
        <taxon>Lecanorales</taxon>
        <taxon>Lecanorineae</taxon>
        <taxon>Parmeliaceae</taxon>
        <taxon>Letharia</taxon>
    </lineage>
</organism>
<dbReference type="Pfam" id="PF11790">
    <property type="entry name" value="Glyco_hydro_cc"/>
    <property type="match status" value="1"/>
</dbReference>
<reference evidence="3 4" key="1">
    <citation type="journal article" date="2020" name="Genomics">
        <title>Complete, high-quality genomes from long-read metagenomic sequencing of two wolf lichen thalli reveals enigmatic genome architecture.</title>
        <authorList>
            <person name="McKenzie S.K."/>
            <person name="Walston R.F."/>
            <person name="Allen J.L."/>
        </authorList>
    </citation>
    <scope>NUCLEOTIDE SEQUENCE [LARGE SCALE GENOMIC DNA]</scope>
    <source>
        <strain evidence="3">WasteWater1</strain>
    </source>
</reference>
<evidence type="ECO:0000313" key="3">
    <source>
        <dbReference type="EMBL" id="KAF6222097.1"/>
    </source>
</evidence>
<feature type="domain" description="Asl1-like glycosyl hydrolase catalytic" evidence="2">
    <location>
        <begin position="151"/>
        <end position="370"/>
    </location>
</feature>
<comment type="caution">
    <text evidence="3">The sequence shown here is derived from an EMBL/GenBank/DDBJ whole genome shotgun (WGS) entry which is preliminary data.</text>
</comment>
<dbReference type="InterPro" id="IPR017853">
    <property type="entry name" value="GH"/>
</dbReference>
<dbReference type="EMBL" id="JACCJB010000012">
    <property type="protein sequence ID" value="KAF6222097.1"/>
    <property type="molecule type" value="Genomic_DNA"/>
</dbReference>
<dbReference type="Proteomes" id="UP000593566">
    <property type="component" value="Unassembled WGS sequence"/>
</dbReference>
<dbReference type="GeneID" id="59329599"/>
<evidence type="ECO:0000259" key="2">
    <source>
        <dbReference type="Pfam" id="PF11790"/>
    </source>
</evidence>
<dbReference type="Gene3D" id="3.20.20.80">
    <property type="entry name" value="Glycosidases"/>
    <property type="match status" value="1"/>
</dbReference>
<name>A0A8H6FB90_9LECA</name>
<dbReference type="AlphaFoldDB" id="A0A8H6FB90"/>
<evidence type="ECO:0000313" key="4">
    <source>
        <dbReference type="Proteomes" id="UP000593566"/>
    </source>
</evidence>
<dbReference type="InterPro" id="IPR024655">
    <property type="entry name" value="Asl1_glyco_hydro_catalytic"/>
</dbReference>
<accession>A0A8H6FB90</accession>
<sequence>MDQEVCADDYMLQKDHVLVGSSPRAASARLGGVSAPVSQSGGVSGYDGKDQSCDASPETSSADDTVDPTEEKDSQQAASTSSDTSTAGGADTAAAPVEKTSTSDSTSTDHSSNNIDSSNSGTNNSTGAAGASVSSRKGAGLWYFKEIATMTSDIHAPWAYDWSDDPLENSFKGTAPAGVDLVAMFDSTSDYSSLASSSYKEVVGWNEPDATAAPVDSAAAAQVWPNIVKTVGKRMGSPAPASTSLTQGDWFYDFMTSVIKAGSPPDFICLHYYSPNGDVSKFQSYIEGVYNMYKLPTWVTEWAYVDYSKDPATVPSTAEQVAYMQAAVKMMDELSYIERFAWFAVPWSSVQPASSLFDEFGSITPMGTAYAAL</sequence>
<protein>
    <recommendedName>
        <fullName evidence="2">Asl1-like glycosyl hydrolase catalytic domain-containing protein</fullName>
    </recommendedName>
</protein>